<evidence type="ECO:0000313" key="2">
    <source>
        <dbReference type="EMBL" id="MDR6866585.1"/>
    </source>
</evidence>
<feature type="domain" description="AMP-dependent synthetase/ligase" evidence="1">
    <location>
        <begin position="16"/>
        <end position="369"/>
    </location>
</feature>
<proteinExistence type="predicted"/>
<dbReference type="Proteomes" id="UP001259347">
    <property type="component" value="Unassembled WGS sequence"/>
</dbReference>
<organism evidence="2 3">
    <name type="scientific">Microbacterium resistens</name>
    <dbReference type="NCBI Taxonomy" id="156977"/>
    <lineage>
        <taxon>Bacteria</taxon>
        <taxon>Bacillati</taxon>
        <taxon>Actinomycetota</taxon>
        <taxon>Actinomycetes</taxon>
        <taxon>Micrococcales</taxon>
        <taxon>Microbacteriaceae</taxon>
        <taxon>Microbacterium</taxon>
    </lineage>
</organism>
<protein>
    <submittedName>
        <fullName evidence="2">Acyl-CoA synthetase (AMP-forming)/AMP-acid ligase II</fullName>
    </submittedName>
</protein>
<dbReference type="InterPro" id="IPR000873">
    <property type="entry name" value="AMP-dep_synth/lig_dom"/>
</dbReference>
<dbReference type="InterPro" id="IPR042099">
    <property type="entry name" value="ANL_N_sf"/>
</dbReference>
<keyword evidence="3" id="KW-1185">Reference proteome</keyword>
<dbReference type="InterPro" id="IPR045851">
    <property type="entry name" value="AMP-bd_C_sf"/>
</dbReference>
<dbReference type="RefSeq" id="WP_310018539.1">
    <property type="nucleotide sequence ID" value="NZ_JAVDUM010000004.1"/>
</dbReference>
<gene>
    <name evidence="2" type="ORF">J2Y69_001178</name>
</gene>
<accession>A0ABU1SAF5</accession>
<dbReference type="InterPro" id="IPR020845">
    <property type="entry name" value="AMP-binding_CS"/>
</dbReference>
<dbReference type="CDD" id="cd04433">
    <property type="entry name" value="AFD_class_I"/>
    <property type="match status" value="1"/>
</dbReference>
<name>A0ABU1SAF5_9MICO</name>
<sequence>MPDLVGSVLDTAASLGPQKAITVGRRTLTYDELGERVTRTIAGLREAGLAPGDRVVFSIRPGIDSIVLALAIAGAGGAAMFSDPGVGLELFQARVRTAGPRWVAAEPLLYALSHTRIGRRLGVTLPRYAELAPPRHHLRAGPWLPGTPFGARSLRALRRADASNGTLHPDQGLPAVITFTSGTTGSPKGVVHSRASLGAGLSAFADIARIQPGQTLLTDQLMIGIPALIAGAHWQFPAAGLDPAARPGRYLGMLQDADLFYAVPAAMRDLLDLLEREGRRIERTTLVATGAAPVLAPLLRRIDDRFPNARILSVYGMTEILPVAVADGHEKLARTTPGDWAGRLVGDVRARTDDDELVLRGPHQMTGYLGQDDATEVRTGDLARLTEDGVVLMGRRKDMFIRCDTNIYPGLYEPTIAALPGVRDTAMAGIADDIGDDRIVLAVVPDAGYDGPPDAQHPLAREVARALPSLIDAAALPDLVAVVPALPLSGRSRKLDRGELALLLQPLLTATR</sequence>
<dbReference type="PANTHER" id="PTHR43201">
    <property type="entry name" value="ACYL-COA SYNTHETASE"/>
    <property type="match status" value="1"/>
</dbReference>
<evidence type="ECO:0000259" key="1">
    <source>
        <dbReference type="Pfam" id="PF00501"/>
    </source>
</evidence>
<reference evidence="2 3" key="1">
    <citation type="submission" date="2023-07" db="EMBL/GenBank/DDBJ databases">
        <title>Sorghum-associated microbial communities from plants grown in Nebraska, USA.</title>
        <authorList>
            <person name="Schachtman D."/>
        </authorList>
    </citation>
    <scope>NUCLEOTIDE SEQUENCE [LARGE SCALE GENOMIC DNA]</scope>
    <source>
        <strain evidence="2 3">2980</strain>
    </source>
</reference>
<dbReference type="Pfam" id="PF00501">
    <property type="entry name" value="AMP-binding"/>
    <property type="match status" value="1"/>
</dbReference>
<dbReference type="PANTHER" id="PTHR43201:SF32">
    <property type="entry name" value="2-SUCCINYLBENZOATE--COA LIGASE, CHLOROPLASTIC_PEROXISOMAL"/>
    <property type="match status" value="1"/>
</dbReference>
<evidence type="ECO:0000313" key="3">
    <source>
        <dbReference type="Proteomes" id="UP001259347"/>
    </source>
</evidence>
<dbReference type="SUPFAM" id="SSF56801">
    <property type="entry name" value="Acetyl-CoA synthetase-like"/>
    <property type="match status" value="1"/>
</dbReference>
<dbReference type="EMBL" id="JAVDUM010000004">
    <property type="protein sequence ID" value="MDR6866585.1"/>
    <property type="molecule type" value="Genomic_DNA"/>
</dbReference>
<dbReference type="GO" id="GO:0016874">
    <property type="term" value="F:ligase activity"/>
    <property type="evidence" value="ECO:0007669"/>
    <property type="project" value="UniProtKB-KW"/>
</dbReference>
<keyword evidence="2" id="KW-0436">Ligase</keyword>
<dbReference type="Gene3D" id="3.40.50.12780">
    <property type="entry name" value="N-terminal domain of ligase-like"/>
    <property type="match status" value="1"/>
</dbReference>
<dbReference type="Gene3D" id="3.30.300.30">
    <property type="match status" value="1"/>
</dbReference>
<comment type="caution">
    <text evidence="2">The sequence shown here is derived from an EMBL/GenBank/DDBJ whole genome shotgun (WGS) entry which is preliminary data.</text>
</comment>
<dbReference type="PROSITE" id="PS00455">
    <property type="entry name" value="AMP_BINDING"/>
    <property type="match status" value="1"/>
</dbReference>